<keyword evidence="2" id="KW-1185">Reference proteome</keyword>
<reference evidence="1 2" key="1">
    <citation type="journal article" date="2019" name="Int. J. Syst. Evol. Microbiol.">
        <title>The Global Catalogue of Microorganisms (GCM) 10K type strain sequencing project: providing services to taxonomists for standard genome sequencing and annotation.</title>
        <authorList>
            <consortium name="The Broad Institute Genomics Platform"/>
            <consortium name="The Broad Institute Genome Sequencing Center for Infectious Disease"/>
            <person name="Wu L."/>
            <person name="Ma J."/>
        </authorList>
    </citation>
    <scope>NUCLEOTIDE SEQUENCE [LARGE SCALE GENOMIC DNA]</scope>
    <source>
        <strain evidence="1 2">JCM 3272</strain>
    </source>
</reference>
<dbReference type="Proteomes" id="UP001501444">
    <property type="component" value="Unassembled WGS sequence"/>
</dbReference>
<dbReference type="RefSeq" id="WP_344618864.1">
    <property type="nucleotide sequence ID" value="NZ_BAAARV010000091.1"/>
</dbReference>
<name>A0ABN3HK31_9ACTN</name>
<organism evidence="1 2">
    <name type="scientific">Dactylosporangium salmoneum</name>
    <dbReference type="NCBI Taxonomy" id="53361"/>
    <lineage>
        <taxon>Bacteria</taxon>
        <taxon>Bacillati</taxon>
        <taxon>Actinomycetota</taxon>
        <taxon>Actinomycetes</taxon>
        <taxon>Micromonosporales</taxon>
        <taxon>Micromonosporaceae</taxon>
        <taxon>Dactylosporangium</taxon>
    </lineage>
</organism>
<dbReference type="InterPro" id="IPR043737">
    <property type="entry name" value="DUF5682"/>
</dbReference>
<dbReference type="PANTHER" id="PTHR30634">
    <property type="entry name" value="OUTER MEMBRANE LOLAB LIPOPROTEIN INSERTION APPARATUS"/>
    <property type="match status" value="1"/>
</dbReference>
<protein>
    <submittedName>
        <fullName evidence="1">DUF5682 family protein</fullName>
    </submittedName>
</protein>
<dbReference type="PANTHER" id="PTHR30634:SF7">
    <property type="entry name" value="VWA DOMAIN-CONTAINING PROTEIN"/>
    <property type="match status" value="1"/>
</dbReference>
<evidence type="ECO:0000313" key="2">
    <source>
        <dbReference type="Proteomes" id="UP001501444"/>
    </source>
</evidence>
<sequence length="756" mass="80554">MPATFIGVRHHSPACARLVGETIAALRPAHVLVEGPADMNDRIDELLLGHDLPIAVFSSYRDEDRHHGSWAPFCEYSPEWVALRAGREAGAQVRFIDLPAWDEALAGRENRYADAEQRYAEAVDRLCQTFAVDNVDVLWDHLFEIEPASGIEERLAAYFDLLRGESETGDGDRAREEYMARWVRAALRDAGERPVVVVTGGFHRPALLRLTAHAHEDDAGEWPPLPVLPPEAVGGSFLVPYSFRRLDAFDGYQSGMPSPEYYQRLWEAGPARAADDLVAAVAGRLRKRRQPASTADLIAARASAAGLATVRGHPQPARTDILDGLAAALVNDALDEPLPWSTRGRLRPGTHPVVVEMVAALSGARVGRLHPDTPLPPLVHTVTAELEREGLADGGPIALTLTEPDGLRRSRLLHRLRVLGFPGLTRHRGPATGIDPVLDEDWTLEEHEHRMPALIEAGAYGVTPEQAAAAAIAERAGQAGGDVGVLAGALFDAALCGTTRLSDKVLRDLTLGVAAASDLGALGRLLGVLLALWRHDRLFGTAGNAALGAVIGAAHDRLLWLAEGIRGATADADPARLAAVAALRDTVVHAAAPLGLDRAASLGVMARIGADPGAPPDLRGAGFGFGWALGAEADPERAVRGAGGPLALGDWLAGLFAVAREEVLHAAGVLDLLDELVAGLGDEDFLIALPALRQAFAYFPPRERETIAGHVLARRGLPGPGRLLLRRPAADPMLLARAAALESRVDTVLAREGLLR</sequence>
<dbReference type="Pfam" id="PF18934">
    <property type="entry name" value="DUF5682"/>
    <property type="match status" value="1"/>
</dbReference>
<dbReference type="InterPro" id="IPR050458">
    <property type="entry name" value="LolB"/>
</dbReference>
<proteinExistence type="predicted"/>
<dbReference type="EMBL" id="BAAARV010000091">
    <property type="protein sequence ID" value="GAA2382262.1"/>
    <property type="molecule type" value="Genomic_DNA"/>
</dbReference>
<evidence type="ECO:0000313" key="1">
    <source>
        <dbReference type="EMBL" id="GAA2382262.1"/>
    </source>
</evidence>
<comment type="caution">
    <text evidence="1">The sequence shown here is derived from an EMBL/GenBank/DDBJ whole genome shotgun (WGS) entry which is preliminary data.</text>
</comment>
<accession>A0ABN3HK31</accession>
<gene>
    <name evidence="1" type="ORF">GCM10010170_090450</name>
</gene>